<feature type="compositionally biased region" description="Basic and acidic residues" evidence="1">
    <location>
        <begin position="259"/>
        <end position="269"/>
    </location>
</feature>
<dbReference type="OrthoDB" id="1135390at2759"/>
<dbReference type="AlphaFoldDB" id="A0A6D2KLJ3"/>
<evidence type="ECO:0000313" key="4">
    <source>
        <dbReference type="Proteomes" id="UP000467841"/>
    </source>
</evidence>
<feature type="domain" description="Arabidopsis retrotransposon Orf1 C-terminal" evidence="2">
    <location>
        <begin position="1"/>
        <end position="109"/>
    </location>
</feature>
<feature type="compositionally biased region" description="Low complexity" evidence="1">
    <location>
        <begin position="168"/>
        <end position="185"/>
    </location>
</feature>
<dbReference type="Proteomes" id="UP000467841">
    <property type="component" value="Unassembled WGS sequence"/>
</dbReference>
<feature type="compositionally biased region" description="Low complexity" evidence="1">
    <location>
        <begin position="135"/>
        <end position="146"/>
    </location>
</feature>
<evidence type="ECO:0000259" key="2">
    <source>
        <dbReference type="Pfam" id="PF03078"/>
    </source>
</evidence>
<comment type="caution">
    <text evidence="3">The sequence shown here is derived from an EMBL/GenBank/DDBJ whole genome shotgun (WGS) entry which is preliminary data.</text>
</comment>
<proteinExistence type="predicted"/>
<evidence type="ECO:0000256" key="1">
    <source>
        <dbReference type="SAM" id="MobiDB-lite"/>
    </source>
</evidence>
<reference evidence="3" key="1">
    <citation type="submission" date="2020-01" db="EMBL/GenBank/DDBJ databases">
        <authorList>
            <person name="Mishra B."/>
        </authorList>
    </citation>
    <scope>NUCLEOTIDE SEQUENCE [LARGE SCALE GENOMIC DNA]</scope>
</reference>
<dbReference type="EMBL" id="CACVBM020001562">
    <property type="protein sequence ID" value="CAA7054148.1"/>
    <property type="molecule type" value="Genomic_DNA"/>
</dbReference>
<keyword evidence="4" id="KW-1185">Reference proteome</keyword>
<gene>
    <name evidence="3" type="ORF">MERR_LOCUS41384</name>
</gene>
<dbReference type="Pfam" id="PF03078">
    <property type="entry name" value="ATHILA"/>
    <property type="match status" value="1"/>
</dbReference>
<dbReference type="InterPro" id="IPR004312">
    <property type="entry name" value="ATHILA_Orf1_C"/>
</dbReference>
<sequence length="380" mass="41625">MAMIDVALTGIPLRLINGTQLRGSRSHGGITLALVSQLRSYRDWASRNRSIRHKCTLRMGGLVTPLLRAVGFTPDREDEVAPPEGLDLEYLRNSVFLQKTSDASRLLYQLPTFSSALPSCCSPAPAGRRSEEGPTSSSTHLSLLSTPEIDRPPETTPHLRRPHTAAIRLTSLTPRRRTSSSTALPVTPPPPDRPPGEGGSPAHRHSSAVEQGAGQDHQQAQEQGGVHRTAVGPRQAIPSEDDDEPDHDTTGGRPLPPEPPRHSSFEPRQQRKRRLESRRQRDHQAQELTQTCHSGDAALLEADSADRPHTAESSAGPVRALHHRASCAYHRPYLHAGEHAGGSRRLHLRTPLMLSPDATRPTTTTVSFHFPFSFSFIESV</sequence>
<protein>
    <recommendedName>
        <fullName evidence="2">Arabidopsis retrotransposon Orf1 C-terminal domain-containing protein</fullName>
    </recommendedName>
</protein>
<name>A0A6D2KLJ3_9BRAS</name>
<organism evidence="3 4">
    <name type="scientific">Microthlaspi erraticum</name>
    <dbReference type="NCBI Taxonomy" id="1685480"/>
    <lineage>
        <taxon>Eukaryota</taxon>
        <taxon>Viridiplantae</taxon>
        <taxon>Streptophyta</taxon>
        <taxon>Embryophyta</taxon>
        <taxon>Tracheophyta</taxon>
        <taxon>Spermatophyta</taxon>
        <taxon>Magnoliopsida</taxon>
        <taxon>eudicotyledons</taxon>
        <taxon>Gunneridae</taxon>
        <taxon>Pentapetalae</taxon>
        <taxon>rosids</taxon>
        <taxon>malvids</taxon>
        <taxon>Brassicales</taxon>
        <taxon>Brassicaceae</taxon>
        <taxon>Coluteocarpeae</taxon>
        <taxon>Microthlaspi</taxon>
    </lineage>
</organism>
<feature type="region of interest" description="Disordered" evidence="1">
    <location>
        <begin position="119"/>
        <end position="294"/>
    </location>
</feature>
<accession>A0A6D2KLJ3</accession>
<evidence type="ECO:0000313" key="3">
    <source>
        <dbReference type="EMBL" id="CAA7054148.1"/>
    </source>
</evidence>